<feature type="coiled-coil region" evidence="1">
    <location>
        <begin position="28"/>
        <end position="62"/>
    </location>
</feature>
<evidence type="ECO:0000313" key="3">
    <source>
        <dbReference type="EMBL" id="KDP36566.1"/>
    </source>
</evidence>
<evidence type="ECO:0000256" key="2">
    <source>
        <dbReference type="SAM" id="Phobius"/>
    </source>
</evidence>
<proteinExistence type="predicted"/>
<keyword evidence="2" id="KW-1133">Transmembrane helix</keyword>
<keyword evidence="4" id="KW-1185">Reference proteome</keyword>
<dbReference type="EMBL" id="KK914427">
    <property type="protein sequence ID" value="KDP36566.1"/>
    <property type="molecule type" value="Genomic_DNA"/>
</dbReference>
<name>A0A067KJZ7_JATCU</name>
<sequence>MCRYQPWEDDSSEVDDYARVGNGREHIDVRLETQLAMLQARIANVEARVERLEAKMLYLQKGMHIVCGLFFVTLVYAICK</sequence>
<gene>
    <name evidence="3" type="ORF">JCGZ_08333</name>
</gene>
<keyword evidence="2" id="KW-0472">Membrane</keyword>
<evidence type="ECO:0000256" key="1">
    <source>
        <dbReference type="SAM" id="Coils"/>
    </source>
</evidence>
<dbReference type="OrthoDB" id="843851at2759"/>
<organism evidence="3 4">
    <name type="scientific">Jatropha curcas</name>
    <name type="common">Barbados nut</name>
    <dbReference type="NCBI Taxonomy" id="180498"/>
    <lineage>
        <taxon>Eukaryota</taxon>
        <taxon>Viridiplantae</taxon>
        <taxon>Streptophyta</taxon>
        <taxon>Embryophyta</taxon>
        <taxon>Tracheophyta</taxon>
        <taxon>Spermatophyta</taxon>
        <taxon>Magnoliopsida</taxon>
        <taxon>eudicotyledons</taxon>
        <taxon>Gunneridae</taxon>
        <taxon>Pentapetalae</taxon>
        <taxon>rosids</taxon>
        <taxon>fabids</taxon>
        <taxon>Malpighiales</taxon>
        <taxon>Euphorbiaceae</taxon>
        <taxon>Crotonoideae</taxon>
        <taxon>Jatropheae</taxon>
        <taxon>Jatropha</taxon>
    </lineage>
</organism>
<accession>A0A067KJZ7</accession>
<feature type="transmembrane region" description="Helical" evidence="2">
    <location>
        <begin position="62"/>
        <end position="79"/>
    </location>
</feature>
<protein>
    <submittedName>
        <fullName evidence="3">Uncharacterized protein</fullName>
    </submittedName>
</protein>
<dbReference type="AlphaFoldDB" id="A0A067KJZ7"/>
<keyword evidence="2" id="KW-0812">Transmembrane</keyword>
<dbReference type="Proteomes" id="UP000027138">
    <property type="component" value="Unassembled WGS sequence"/>
</dbReference>
<keyword evidence="1" id="KW-0175">Coiled coil</keyword>
<evidence type="ECO:0000313" key="4">
    <source>
        <dbReference type="Proteomes" id="UP000027138"/>
    </source>
</evidence>
<reference evidence="3 4" key="1">
    <citation type="journal article" date="2014" name="PLoS ONE">
        <title>Global Analysis of Gene Expression Profiles in Physic Nut (Jatropha curcas L.) Seedlings Exposed to Salt Stress.</title>
        <authorList>
            <person name="Zhang L."/>
            <person name="Zhang C."/>
            <person name="Wu P."/>
            <person name="Chen Y."/>
            <person name="Li M."/>
            <person name="Jiang H."/>
            <person name="Wu G."/>
        </authorList>
    </citation>
    <scope>NUCLEOTIDE SEQUENCE [LARGE SCALE GENOMIC DNA]</scope>
    <source>
        <strain evidence="4">cv. GZQX0401</strain>
        <tissue evidence="3">Young leaves</tissue>
    </source>
</reference>